<dbReference type="InterPro" id="IPR018392">
    <property type="entry name" value="LysM"/>
</dbReference>
<name>A0A3D8SCQ7_9EURO</name>
<dbReference type="InterPro" id="IPR029070">
    <property type="entry name" value="Chitinase_insertion_sf"/>
</dbReference>
<evidence type="ECO:0000256" key="8">
    <source>
        <dbReference type="ARBA" id="ARBA00023277"/>
    </source>
</evidence>
<dbReference type="SUPFAM" id="SSF54106">
    <property type="entry name" value="LysM domain"/>
    <property type="match status" value="1"/>
</dbReference>
<evidence type="ECO:0000259" key="14">
    <source>
        <dbReference type="PROSITE" id="PS50941"/>
    </source>
</evidence>
<feature type="disulfide bond" evidence="11">
    <location>
        <begin position="457"/>
        <end position="469"/>
    </location>
</feature>
<dbReference type="InterPro" id="IPR011583">
    <property type="entry name" value="Chitinase_II/V-like_cat"/>
</dbReference>
<dbReference type="PROSITE" id="PS51782">
    <property type="entry name" value="LYSM"/>
    <property type="match status" value="2"/>
</dbReference>
<comment type="similarity">
    <text evidence="2">Belongs to the glycosyl hydrolase 18 family. Chitinase class V subfamily.</text>
</comment>
<dbReference type="InterPro" id="IPR029226">
    <property type="entry name" value="Ecp2-like"/>
</dbReference>
<accession>A0A3D8SCQ7</accession>
<dbReference type="InterPro" id="IPR017853">
    <property type="entry name" value="GH"/>
</dbReference>
<dbReference type="RefSeq" id="XP_026605475.1">
    <property type="nucleotide sequence ID" value="XM_026746479.1"/>
</dbReference>
<dbReference type="Pfam" id="PF00704">
    <property type="entry name" value="Glyco_hydro_18"/>
    <property type="match status" value="1"/>
</dbReference>
<dbReference type="OrthoDB" id="73875at2759"/>
<feature type="domain" description="LysM" evidence="15">
    <location>
        <begin position="371"/>
        <end position="419"/>
    </location>
</feature>
<evidence type="ECO:0000256" key="2">
    <source>
        <dbReference type="ARBA" id="ARBA00008682"/>
    </source>
</evidence>
<dbReference type="PROSITE" id="PS50941">
    <property type="entry name" value="CHIT_BIND_I_2"/>
    <property type="match status" value="1"/>
</dbReference>
<organism evidence="17 18">
    <name type="scientific">Aspergillus mulundensis</name>
    <dbReference type="NCBI Taxonomy" id="1810919"/>
    <lineage>
        <taxon>Eukaryota</taxon>
        <taxon>Fungi</taxon>
        <taxon>Dikarya</taxon>
        <taxon>Ascomycota</taxon>
        <taxon>Pezizomycotina</taxon>
        <taxon>Eurotiomycetes</taxon>
        <taxon>Eurotiomycetidae</taxon>
        <taxon>Eurotiales</taxon>
        <taxon>Aspergillaceae</taxon>
        <taxon>Aspergillus</taxon>
        <taxon>Aspergillus subgen. Nidulantes</taxon>
    </lineage>
</organism>
<evidence type="ECO:0000256" key="3">
    <source>
        <dbReference type="ARBA" id="ARBA00012729"/>
    </source>
</evidence>
<dbReference type="GeneID" id="38114833"/>
<evidence type="ECO:0000313" key="17">
    <source>
        <dbReference type="EMBL" id="RDW84137.1"/>
    </source>
</evidence>
<evidence type="ECO:0000256" key="7">
    <source>
        <dbReference type="ARBA" id="ARBA00023026"/>
    </source>
</evidence>
<feature type="chain" id="PRO_5017654250" description="chitinase" evidence="13">
    <location>
        <begin position="24"/>
        <end position="1484"/>
    </location>
</feature>
<evidence type="ECO:0000256" key="1">
    <source>
        <dbReference type="ARBA" id="ARBA00000822"/>
    </source>
</evidence>
<dbReference type="Pfam" id="PF01476">
    <property type="entry name" value="LysM"/>
    <property type="match status" value="1"/>
</dbReference>
<evidence type="ECO:0000256" key="9">
    <source>
        <dbReference type="ARBA" id="ARBA00023295"/>
    </source>
</evidence>
<feature type="disulfide bond" evidence="11">
    <location>
        <begin position="462"/>
        <end position="476"/>
    </location>
</feature>
<evidence type="ECO:0000256" key="13">
    <source>
        <dbReference type="SAM" id="SignalP"/>
    </source>
</evidence>
<evidence type="ECO:0000256" key="10">
    <source>
        <dbReference type="ARBA" id="ARBA00023326"/>
    </source>
</evidence>
<dbReference type="SUPFAM" id="SSF57016">
    <property type="entry name" value="Plant lectins/antimicrobial peptides"/>
    <property type="match status" value="1"/>
</dbReference>
<dbReference type="PROSITE" id="PS01095">
    <property type="entry name" value="GH18_1"/>
    <property type="match status" value="1"/>
</dbReference>
<keyword evidence="11" id="KW-1015">Disulfide bond</keyword>
<dbReference type="InterPro" id="IPR036779">
    <property type="entry name" value="LysM_dom_sf"/>
</dbReference>
<protein>
    <recommendedName>
        <fullName evidence="3">chitinase</fullName>
        <ecNumber evidence="3">3.2.1.14</ecNumber>
    </recommendedName>
</protein>
<dbReference type="GO" id="GO:0000272">
    <property type="term" value="P:polysaccharide catabolic process"/>
    <property type="evidence" value="ECO:0007669"/>
    <property type="project" value="UniProtKB-KW"/>
</dbReference>
<dbReference type="Gene3D" id="3.30.60.10">
    <property type="entry name" value="Endochitinase-like"/>
    <property type="match status" value="1"/>
</dbReference>
<proteinExistence type="inferred from homology"/>
<evidence type="ECO:0000256" key="12">
    <source>
        <dbReference type="RuleBase" id="RU000489"/>
    </source>
</evidence>
<keyword evidence="18" id="KW-1185">Reference proteome</keyword>
<dbReference type="CDD" id="cd02878">
    <property type="entry name" value="GH18_zymocin_alpha"/>
    <property type="match status" value="1"/>
</dbReference>
<keyword evidence="13" id="KW-0732">Signal</keyword>
<evidence type="ECO:0000256" key="5">
    <source>
        <dbReference type="ARBA" id="ARBA00022801"/>
    </source>
</evidence>
<dbReference type="InterPro" id="IPR001002">
    <property type="entry name" value="Chitin-bd_1"/>
</dbReference>
<dbReference type="PANTHER" id="PTHR47700">
    <property type="entry name" value="V CHITINASE, PUTATIVE (AFU_ORTHOLOGUE AFUA_6G13720)-RELATED"/>
    <property type="match status" value="1"/>
</dbReference>
<feature type="domain" description="Chitin-binding type-1" evidence="14">
    <location>
        <begin position="432"/>
        <end position="500"/>
    </location>
</feature>
<dbReference type="SMART" id="SM00636">
    <property type="entry name" value="Glyco_18"/>
    <property type="match status" value="1"/>
</dbReference>
<gene>
    <name evidence="17" type="ORF">DSM5745_04463</name>
</gene>
<dbReference type="EMBL" id="PVWQ01000004">
    <property type="protein sequence ID" value="RDW84137.1"/>
    <property type="molecule type" value="Genomic_DNA"/>
</dbReference>
<dbReference type="Gene3D" id="3.20.20.80">
    <property type="entry name" value="Glycosidases"/>
    <property type="match status" value="1"/>
</dbReference>
<dbReference type="EC" id="3.2.1.14" evidence="3"/>
<dbReference type="SUPFAM" id="SSF51445">
    <property type="entry name" value="(Trans)glycosidases"/>
    <property type="match status" value="1"/>
</dbReference>
<comment type="catalytic activity">
    <reaction evidence="1">
        <text>Random endo-hydrolysis of N-acetyl-beta-D-glucosaminide (1-&gt;4)-beta-linkages in chitin and chitodextrins.</text>
        <dbReference type="EC" id="3.2.1.14"/>
    </reaction>
</comment>
<dbReference type="Pfam" id="PF14856">
    <property type="entry name" value="Hce2"/>
    <property type="match status" value="1"/>
</dbReference>
<dbReference type="SUPFAM" id="SSF54556">
    <property type="entry name" value="Chitinase insertion domain"/>
    <property type="match status" value="1"/>
</dbReference>
<comment type="caution">
    <text evidence="17">The sequence shown here is derived from an EMBL/GenBank/DDBJ whole genome shotgun (WGS) entry which is preliminary data.</text>
</comment>
<dbReference type="GO" id="GO:0008061">
    <property type="term" value="F:chitin binding"/>
    <property type="evidence" value="ECO:0007669"/>
    <property type="project" value="UniProtKB-UniRule"/>
</dbReference>
<evidence type="ECO:0000256" key="6">
    <source>
        <dbReference type="ARBA" id="ARBA00023024"/>
    </source>
</evidence>
<dbReference type="STRING" id="1810919.A0A3D8SCQ7"/>
<keyword evidence="9 12" id="KW-0326">Glycosidase</keyword>
<keyword evidence="7" id="KW-0843">Virulence</keyword>
<dbReference type="Gene3D" id="3.10.50.10">
    <property type="match status" value="1"/>
</dbReference>
<feature type="domain" description="GH18" evidence="16">
    <location>
        <begin position="511"/>
        <end position="894"/>
    </location>
</feature>
<evidence type="ECO:0000259" key="15">
    <source>
        <dbReference type="PROSITE" id="PS51782"/>
    </source>
</evidence>
<dbReference type="Gene3D" id="3.10.350.10">
    <property type="entry name" value="LysM domain"/>
    <property type="match status" value="2"/>
</dbReference>
<dbReference type="GO" id="GO:0008843">
    <property type="term" value="F:endochitinase activity"/>
    <property type="evidence" value="ECO:0007669"/>
    <property type="project" value="UniProtKB-EC"/>
</dbReference>
<keyword evidence="5 12" id="KW-0378">Hydrolase</keyword>
<evidence type="ECO:0000256" key="11">
    <source>
        <dbReference type="PROSITE-ProRule" id="PRU00261"/>
    </source>
</evidence>
<reference evidence="17 18" key="1">
    <citation type="journal article" date="2018" name="IMA Fungus">
        <title>IMA Genome-F 9: Draft genome sequence of Annulohypoxylon stygium, Aspergillus mulundensis, Berkeleyomyces basicola (syn. Thielaviopsis basicola), Ceratocystis smalleyi, two Cercospora beticola strains, Coleophoma cylindrospora, Fusarium fracticaudum, Phialophora cf. hyalina, and Morchella septimelata.</title>
        <authorList>
            <person name="Wingfield B.D."/>
            <person name="Bills G.F."/>
            <person name="Dong Y."/>
            <person name="Huang W."/>
            <person name="Nel W.J."/>
            <person name="Swalarsk-Parry B.S."/>
            <person name="Vaghefi N."/>
            <person name="Wilken P.M."/>
            <person name="An Z."/>
            <person name="de Beer Z.W."/>
            <person name="De Vos L."/>
            <person name="Chen L."/>
            <person name="Duong T.A."/>
            <person name="Gao Y."/>
            <person name="Hammerbacher A."/>
            <person name="Kikkert J.R."/>
            <person name="Li Y."/>
            <person name="Li H."/>
            <person name="Li K."/>
            <person name="Li Q."/>
            <person name="Liu X."/>
            <person name="Ma X."/>
            <person name="Naidoo K."/>
            <person name="Pethybridge S.J."/>
            <person name="Sun J."/>
            <person name="Steenkamp E.T."/>
            <person name="van der Nest M.A."/>
            <person name="van Wyk S."/>
            <person name="Wingfield M.J."/>
            <person name="Xiong C."/>
            <person name="Yue Q."/>
            <person name="Zhang X."/>
        </authorList>
    </citation>
    <scope>NUCLEOTIDE SEQUENCE [LARGE SCALE GENOMIC DNA]</scope>
    <source>
        <strain evidence="17 18">DSM 5745</strain>
    </source>
</reference>
<dbReference type="PANTHER" id="PTHR47700:SF1">
    <property type="entry name" value="CHITINASE"/>
    <property type="match status" value="1"/>
</dbReference>
<keyword evidence="8" id="KW-0119">Carbohydrate metabolism</keyword>
<dbReference type="InterPro" id="IPR001223">
    <property type="entry name" value="Glyco_hydro18_cat"/>
</dbReference>
<feature type="signal peptide" evidence="13">
    <location>
        <begin position="1"/>
        <end position="23"/>
    </location>
</feature>
<keyword evidence="10" id="KW-0624">Polysaccharide degradation</keyword>
<sequence>MAPSWRNAAVGALALSFPGSGLFAAAQAASRQPAGPGYRGMDAVCPSACFSTGPDPLGWSAYPSASRLSSCKQVVLSSFSLHDDVDDKDSNHRIYACTAYGHDWDDEAKADAAAARSAKEVNVTYEIGWDSSEAGTEAAYSLLMEQMREYAVNGHTPTNRTTMLYAQFGQTTAGLYIGQGLRAPDVANAALKALDSNSAEFDGRRDALAIQLCGPGYDSDHILGFMAVNRGTLGDIQQAFKSWSGAECLDFANSTSITTTAPFTLPQLSSIKGNHTISHVNGTVARRHHSGHSLSHSALHVRASECSTQMVGEGDSCAALAERCGISGADFTKYNSDEGLCSSLTPGQHVCCSSGDLPDFRPKPNDDGSCATTVVNDGQSCATVAAANSLTNDDIEEFNQDTWGWNGCKNIFAGSVICVSKGTPPMPAAVENAICGPQVPGTEAPDDMSTLADLNPCPLNACCNTWGQCGITPEFCTDTNTGAPGTAKAGTNGCISNCGTDVVSGSAPSEFRSVAYYEGYLFNRECLYQDSLQIDTSKYTHLHFGFGSLTADYEVSVGDEFSTYEFNNFKFLSGPKKILSFGGWDFSTNPSTYNIFREGTQAANRLKLATNIANFIKDHDLDGVDIDWEYPGAPDIPGIPAGSEDEGDNYLKFLVILKNLLKGKSVSIAAPASYWYLKGFPIKSIGKIVDYIVFMTYDLHGQWDAANPNSQDGCPTGNCLRSQVNLTETMTSLAMITKAGVPSDRVVVGVASYGRSFAMAEAGCHGPECLYTGSRASSDATKGRCTGTAGYLANAEINEIISGTSSGLSTRDDVSSRVTAHYLDEDSDSNILVYDDTQWVAYMSPEVRESRVSKYKGLNMGGSVNWATDLETFEDAPVGNWSDYKAAIQARKNPLDADNLHDGNWSTLTCGNEYYKGTPYYSPSERWASLDVDDAWDDMMKAWKYYRDNVNATSFTGYIAYMINYEGYGDCGDIVAGCGGTIECQTGRSPAEVLIWESLNKVSTSYARYHDGLLSAAALIVDPSLKDFTKKFAPVPPKDALNWQDLLLDLISDATPMVGGKFFKYVLTKLPGIASLSDEGKEKAQEITESVLGKAAEIGTSLVDTEDPDEWSDDDQDGFMTYLGQSAGIWDRANTIGLATLFDGSDDSIDTLKSLVADGHFINGASDLGDGDAYDAKTGNETVTDAFTKAYYGFAIPAIWQSSGHHPFIIETGRTCTTDDNPDDDGLAAACHEGKLYKLADPDGDSRSCRENAQTGVKCGQDGDTYNDFATLNGVDQLKDGAWGGVTPQDIIHGAVRTYINNGNENGGESKVDTSKNFDSLADLDITVPNFINLPVCTETIARRSWTNSDDTESARNVDFFPCNVANGKDYCGESTFEDQGSEASPLIDDCKQIIKNIQGTDGEWNTSPLEKQRSLVHYGSCRFGVTGKGIHGNVSFMTGAQDIIDIINDAIEKFGRDDGRVGAKGTMQCDGNIKKQKVDWGLY</sequence>
<dbReference type="InterPro" id="IPR053214">
    <property type="entry name" value="LysM12-like"/>
</dbReference>
<keyword evidence="6" id="KW-0146">Chitin degradation</keyword>
<dbReference type="GO" id="GO:0006032">
    <property type="term" value="P:chitin catabolic process"/>
    <property type="evidence" value="ECO:0007669"/>
    <property type="project" value="UniProtKB-KW"/>
</dbReference>
<dbReference type="SMART" id="SM00257">
    <property type="entry name" value="LysM"/>
    <property type="match status" value="2"/>
</dbReference>
<dbReference type="Proteomes" id="UP000256690">
    <property type="component" value="Unassembled WGS sequence"/>
</dbReference>
<feature type="disulfide bond" evidence="11">
    <location>
        <begin position="494"/>
        <end position="498"/>
    </location>
</feature>
<dbReference type="InterPro" id="IPR036861">
    <property type="entry name" value="Endochitinase-like_sf"/>
</dbReference>
<dbReference type="InterPro" id="IPR001579">
    <property type="entry name" value="Glyco_hydro_18_chit_AS"/>
</dbReference>
<feature type="domain" description="LysM" evidence="15">
    <location>
        <begin position="307"/>
        <end position="352"/>
    </location>
</feature>
<evidence type="ECO:0000313" key="18">
    <source>
        <dbReference type="Proteomes" id="UP000256690"/>
    </source>
</evidence>
<dbReference type="PROSITE" id="PS51910">
    <property type="entry name" value="GH18_2"/>
    <property type="match status" value="1"/>
</dbReference>
<evidence type="ECO:0000259" key="16">
    <source>
        <dbReference type="PROSITE" id="PS51910"/>
    </source>
</evidence>
<comment type="caution">
    <text evidence="11">Lacks conserved residue(s) required for the propagation of feature annotation.</text>
</comment>
<evidence type="ECO:0000256" key="4">
    <source>
        <dbReference type="ARBA" id="ARBA00022669"/>
    </source>
</evidence>
<keyword evidence="4 11" id="KW-0147">Chitin-binding</keyword>